<proteinExistence type="predicted"/>
<name>A0A0F7KJV4_9VIRU</name>
<dbReference type="EMBL" id="KP760463">
    <property type="protein sequence ID" value="AKH39766.1"/>
    <property type="molecule type" value="Genomic_RNA"/>
</dbReference>
<dbReference type="Gene3D" id="1.20.5.340">
    <property type="match status" value="1"/>
</dbReference>
<keyword evidence="1" id="KW-0175">Coiled coil</keyword>
<sequence>MAIINPVTSIRWAQMLNNHTRASPKVVHFQNGSDAWAPLNFDERIYTDLQNGSSFQSSIPIFKTTSSDGVALFVFAAAYDRRSDGPFHLLATDTNGLLYTLPSGGTKANKVLDSFRIYIRPLEQPYVDAKLYHYSVSDNFPLSEGQARIRELTIQVETLTADNEDLKRLNNSYSARVDSLQKDNDRITADNSKLADEKAACLNKLTQATDVIRQMRETNAMAIGQIGELSTANETLAAKNDELDTKQRELEATNAVLSTKNRELLSENAELKRKLEACQPQGITDLPSQHPTIGANKIYCWFKHAGDQTKRCAVTNLPTASTYIISSRVEVHTDTILLEVTLLSDNTAIKTRSILAKGRILTTAQVDAFACAQLGICFC</sequence>
<feature type="coiled-coil region" evidence="1">
    <location>
        <begin position="229"/>
        <end position="274"/>
    </location>
</feature>
<organism evidence="2">
    <name type="scientific">Donkey orchid symptomless virus</name>
    <dbReference type="NCBI Taxonomy" id="1400526"/>
    <lineage>
        <taxon>Viruses</taxon>
        <taxon>Riboviria</taxon>
        <taxon>Orthornavirae</taxon>
        <taxon>Kitrinoviricota</taxon>
        <taxon>Alsuviricetes</taxon>
        <taxon>Tymovirales</taxon>
        <taxon>Alphaflexiviridae</taxon>
        <taxon>Platypuvirus</taxon>
        <taxon>Platypuvirus asinorchis</taxon>
    </lineage>
</organism>
<feature type="coiled-coil region" evidence="1">
    <location>
        <begin position="142"/>
        <end position="197"/>
    </location>
</feature>
<reference evidence="2" key="1">
    <citation type="journal article" date="2015" name="Plant Pathol.">
        <title>Characterisation of the first two viruses described from wild populations of hammer orchids (Drakaea spp.) in Australia.</title>
        <authorList>
            <person name="Ong J.W.L."/>
            <person name="Phillips R.D."/>
            <person name="Dixon K.W."/>
            <person name="Jones M.G.K."/>
            <person name="Wylie S.J."/>
        </authorList>
    </citation>
    <scope>NUCLEOTIDE SEQUENCE</scope>
    <source>
        <strain evidence="2">Capel</strain>
    </source>
</reference>
<evidence type="ECO:0000256" key="1">
    <source>
        <dbReference type="SAM" id="Coils"/>
    </source>
</evidence>
<protein>
    <submittedName>
        <fullName evidence="2">42 kDa protein</fullName>
    </submittedName>
</protein>
<accession>A0A0F7KJV4</accession>
<gene>
    <name evidence="2" type="primary">ORF3</name>
</gene>
<evidence type="ECO:0000313" key="2">
    <source>
        <dbReference type="EMBL" id="AKH39766.1"/>
    </source>
</evidence>